<proteinExistence type="predicted"/>
<reference evidence="1 2" key="1">
    <citation type="journal article" date="2016" name="Front. Microbiol.">
        <title>Genome Sequence of Type Strains of Genus Stenotrophomonas.</title>
        <authorList>
            <person name="Patil P.P."/>
            <person name="Midha S."/>
            <person name="Kumar S."/>
            <person name="Patil P.B."/>
        </authorList>
    </citation>
    <scope>NUCLEOTIDE SEQUENCE [LARGE SCALE GENOMIC DNA]</scope>
    <source>
        <strain evidence="1 2">LMG 978</strain>
    </source>
</reference>
<organism evidence="1 2">
    <name type="scientific">Stenotrophomonas beteli</name>
    <dbReference type="NCBI Taxonomy" id="3384461"/>
    <lineage>
        <taxon>Bacteria</taxon>
        <taxon>Pseudomonadati</taxon>
        <taxon>Pseudomonadota</taxon>
        <taxon>Gammaproteobacteria</taxon>
        <taxon>Lysobacterales</taxon>
        <taxon>Lysobacteraceae</taxon>
        <taxon>Stenotrophomonas</taxon>
        <taxon>Stenotrophomonas maltophilia group</taxon>
    </lineage>
</organism>
<dbReference type="OrthoDB" id="7065590at2"/>
<comment type="caution">
    <text evidence="1">The sequence shown here is derived from an EMBL/GenBank/DDBJ whole genome shotgun (WGS) entry which is preliminary data.</text>
</comment>
<protein>
    <submittedName>
        <fullName evidence="1">Uncharacterized protein</fullName>
    </submittedName>
</protein>
<name>A0A0R0BE45_9GAMM</name>
<evidence type="ECO:0000313" key="1">
    <source>
        <dbReference type="EMBL" id="KRG51604.1"/>
    </source>
</evidence>
<dbReference type="Proteomes" id="UP000051757">
    <property type="component" value="Unassembled WGS sequence"/>
</dbReference>
<accession>A0A0R0BE45</accession>
<dbReference type="EMBL" id="LLXV01000021">
    <property type="protein sequence ID" value="KRG51604.1"/>
    <property type="molecule type" value="Genomic_DNA"/>
</dbReference>
<evidence type="ECO:0000313" key="2">
    <source>
        <dbReference type="Proteomes" id="UP000051757"/>
    </source>
</evidence>
<sequence length="158" mass="17769">MSDMEERFAEIERRLALLEARHAVPAAGATDNSSGTRQAEESVVSIAVSNKRYDHGDYEDHIWFDCVYTLSEESKPTRAVKGAIEFMDLFGEVKFRLNVTVNSPMNPGRPLANPGIGFTFNQFMPEHQWMLTTDLLDMKIKFVASNMIYSDGTSQVLA</sequence>
<dbReference type="AlphaFoldDB" id="A0A0R0BE45"/>
<keyword evidence="2" id="KW-1185">Reference proteome</keyword>
<gene>
    <name evidence="1" type="ORF">ARC23_07750</name>
</gene>